<dbReference type="Proteomes" id="UP000563094">
    <property type="component" value="Unassembled WGS sequence"/>
</dbReference>
<dbReference type="RefSeq" id="WP_241498958.1">
    <property type="nucleotide sequence ID" value="NZ_JACJIQ010000008.1"/>
</dbReference>
<accession>A0A839GS63</accession>
<keyword evidence="5 6" id="KW-0472">Membrane</keyword>
<proteinExistence type="predicted"/>
<feature type="transmembrane region" description="Helical" evidence="6">
    <location>
        <begin position="64"/>
        <end position="84"/>
    </location>
</feature>
<organism evidence="8 9">
    <name type="scientific">Rufibacter quisquiliarum</name>
    <dbReference type="NCBI Taxonomy" id="1549639"/>
    <lineage>
        <taxon>Bacteria</taxon>
        <taxon>Pseudomonadati</taxon>
        <taxon>Bacteroidota</taxon>
        <taxon>Cytophagia</taxon>
        <taxon>Cytophagales</taxon>
        <taxon>Hymenobacteraceae</taxon>
        <taxon>Rufibacter</taxon>
    </lineage>
</organism>
<comment type="caution">
    <text evidence="8">The sequence shown here is derived from an EMBL/GenBank/DDBJ whole genome shotgun (WGS) entry which is preliminary data.</text>
</comment>
<dbReference type="InterPro" id="IPR003740">
    <property type="entry name" value="YitT"/>
</dbReference>
<feature type="transmembrane region" description="Helical" evidence="6">
    <location>
        <begin position="119"/>
        <end position="137"/>
    </location>
</feature>
<comment type="subcellular location">
    <subcellularLocation>
        <location evidence="1">Cell membrane</location>
        <topology evidence="1">Multi-pass membrane protein</topology>
    </subcellularLocation>
</comment>
<evidence type="ECO:0000256" key="1">
    <source>
        <dbReference type="ARBA" id="ARBA00004651"/>
    </source>
</evidence>
<reference evidence="8 9" key="1">
    <citation type="submission" date="2020-08" db="EMBL/GenBank/DDBJ databases">
        <title>Genomic Encyclopedia of Type Strains, Phase IV (KMG-IV): sequencing the most valuable type-strain genomes for metagenomic binning, comparative biology and taxonomic classification.</title>
        <authorList>
            <person name="Goeker M."/>
        </authorList>
    </citation>
    <scope>NUCLEOTIDE SEQUENCE [LARGE SCALE GENOMIC DNA]</scope>
    <source>
        <strain evidence="8 9">DSM 29854</strain>
    </source>
</reference>
<dbReference type="CDD" id="cd16380">
    <property type="entry name" value="YitT_C"/>
    <property type="match status" value="1"/>
</dbReference>
<feature type="transmembrane region" description="Helical" evidence="6">
    <location>
        <begin position="158"/>
        <end position="182"/>
    </location>
</feature>
<dbReference type="InterPro" id="IPR019264">
    <property type="entry name" value="DUF2179"/>
</dbReference>
<evidence type="ECO:0000256" key="4">
    <source>
        <dbReference type="ARBA" id="ARBA00022989"/>
    </source>
</evidence>
<keyword evidence="9" id="KW-1185">Reference proteome</keyword>
<dbReference type="GO" id="GO:0005886">
    <property type="term" value="C:plasma membrane"/>
    <property type="evidence" value="ECO:0007669"/>
    <property type="project" value="UniProtKB-SubCell"/>
</dbReference>
<feature type="domain" description="DUF2179" evidence="7">
    <location>
        <begin position="232"/>
        <end position="286"/>
    </location>
</feature>
<keyword evidence="2" id="KW-1003">Cell membrane</keyword>
<dbReference type="Pfam" id="PF10035">
    <property type="entry name" value="DUF2179"/>
    <property type="match status" value="1"/>
</dbReference>
<dbReference type="AlphaFoldDB" id="A0A839GS63"/>
<evidence type="ECO:0000313" key="9">
    <source>
        <dbReference type="Proteomes" id="UP000563094"/>
    </source>
</evidence>
<evidence type="ECO:0000256" key="6">
    <source>
        <dbReference type="SAM" id="Phobius"/>
    </source>
</evidence>
<evidence type="ECO:0000256" key="2">
    <source>
        <dbReference type="ARBA" id="ARBA00022475"/>
    </source>
</evidence>
<protein>
    <submittedName>
        <fullName evidence="8">Uncharacterized membrane-anchored protein YitT (DUF2179 family)</fullName>
    </submittedName>
</protein>
<keyword evidence="3 6" id="KW-0812">Transmembrane</keyword>
<feature type="transmembrane region" description="Helical" evidence="6">
    <location>
        <begin position="21"/>
        <end position="44"/>
    </location>
</feature>
<dbReference type="Gene3D" id="3.30.70.120">
    <property type="match status" value="1"/>
</dbReference>
<dbReference type="PANTHER" id="PTHR33545">
    <property type="entry name" value="UPF0750 MEMBRANE PROTEIN YITT-RELATED"/>
    <property type="match status" value="1"/>
</dbReference>
<dbReference type="Pfam" id="PF02588">
    <property type="entry name" value="YitT_membrane"/>
    <property type="match status" value="1"/>
</dbReference>
<evidence type="ECO:0000256" key="3">
    <source>
        <dbReference type="ARBA" id="ARBA00022692"/>
    </source>
</evidence>
<dbReference type="InterPro" id="IPR051461">
    <property type="entry name" value="UPF0750_membrane"/>
</dbReference>
<dbReference type="PANTHER" id="PTHR33545:SF3">
    <property type="entry name" value="UPF0750 MEMBRANE PROTEIN YQFU"/>
    <property type="match status" value="1"/>
</dbReference>
<sequence>MSSSLITPSTSVVKRRQPWGAVRDALLICFGIGSAGLGLKGFLIPNHFIDGGVTGVSMLLSKGSGLPLPLLILAMNAPFLIAGYRQVARSFALKSLLAVVGLALLLLFVEFPTLTDDKLLTAVFGGFFLGAGIGLSIRGGSVLDGTEILALLVSKRTSLTIGDVILVINLIIFLVAAFLLGLEPAMYSVLTYLTASKTIDFIIHGIEEYTGVTIVSVHSDSIRQGILTQLGRAVTIYKGQRGFSGDEVDILFCVVTRLEVQRLKTLIADMDPSAFMIMHSINDTSGGMIKKRPLSH</sequence>
<dbReference type="EMBL" id="JACJIQ010000008">
    <property type="protein sequence ID" value="MBA9077666.1"/>
    <property type="molecule type" value="Genomic_DNA"/>
</dbReference>
<dbReference type="PIRSF" id="PIRSF006483">
    <property type="entry name" value="Membrane_protein_YitT"/>
    <property type="match status" value="1"/>
</dbReference>
<feature type="transmembrane region" description="Helical" evidence="6">
    <location>
        <begin position="91"/>
        <end position="113"/>
    </location>
</feature>
<keyword evidence="4 6" id="KW-1133">Transmembrane helix</keyword>
<evidence type="ECO:0000259" key="7">
    <source>
        <dbReference type="Pfam" id="PF10035"/>
    </source>
</evidence>
<name>A0A839GS63_9BACT</name>
<dbReference type="InterPro" id="IPR015867">
    <property type="entry name" value="N-reg_PII/ATP_PRibTrfase_C"/>
</dbReference>
<evidence type="ECO:0000256" key="5">
    <source>
        <dbReference type="ARBA" id="ARBA00023136"/>
    </source>
</evidence>
<evidence type="ECO:0000313" key="8">
    <source>
        <dbReference type="EMBL" id="MBA9077666.1"/>
    </source>
</evidence>
<gene>
    <name evidence="8" type="ORF">FHS90_002384</name>
</gene>